<sequence length="30" mass="3367">MEVLKTNKITEITDDLSNLLRDAGYLELSA</sequence>
<evidence type="ECO:0000313" key="1">
    <source>
        <dbReference type="EMBL" id="GAG76812.1"/>
    </source>
</evidence>
<name>X1B676_9ZZZZ</name>
<reference evidence="1" key="1">
    <citation type="journal article" date="2014" name="Front. Microbiol.">
        <title>High frequency of phylogenetically diverse reductive dehalogenase-homologous genes in deep subseafloor sedimentary metagenomes.</title>
        <authorList>
            <person name="Kawai M."/>
            <person name="Futagami T."/>
            <person name="Toyoda A."/>
            <person name="Takaki Y."/>
            <person name="Nishi S."/>
            <person name="Hori S."/>
            <person name="Arai W."/>
            <person name="Tsubouchi T."/>
            <person name="Morono Y."/>
            <person name="Uchiyama I."/>
            <person name="Ito T."/>
            <person name="Fujiyama A."/>
            <person name="Inagaki F."/>
            <person name="Takami H."/>
        </authorList>
    </citation>
    <scope>NUCLEOTIDE SEQUENCE</scope>
    <source>
        <strain evidence="1">Expedition CK06-06</strain>
    </source>
</reference>
<proteinExistence type="predicted"/>
<dbReference type="EMBL" id="BART01017355">
    <property type="protein sequence ID" value="GAG76812.1"/>
    <property type="molecule type" value="Genomic_DNA"/>
</dbReference>
<dbReference type="AlphaFoldDB" id="X1B676"/>
<protein>
    <submittedName>
        <fullName evidence="1">Uncharacterized protein</fullName>
    </submittedName>
</protein>
<accession>X1B676</accession>
<comment type="caution">
    <text evidence="1">The sequence shown here is derived from an EMBL/GenBank/DDBJ whole genome shotgun (WGS) entry which is preliminary data.</text>
</comment>
<organism evidence="1">
    <name type="scientific">marine sediment metagenome</name>
    <dbReference type="NCBI Taxonomy" id="412755"/>
    <lineage>
        <taxon>unclassified sequences</taxon>
        <taxon>metagenomes</taxon>
        <taxon>ecological metagenomes</taxon>
    </lineage>
</organism>
<feature type="non-terminal residue" evidence="1">
    <location>
        <position position="30"/>
    </location>
</feature>
<gene>
    <name evidence="1" type="ORF">S01H4_33068</name>
</gene>